<dbReference type="Proteomes" id="UP000030708">
    <property type="component" value="Unassembled WGS sequence"/>
</dbReference>
<evidence type="ECO:0000313" key="2">
    <source>
        <dbReference type="EMBL" id="ETW34258.1"/>
    </source>
</evidence>
<dbReference type="AlphaFoldDB" id="A0A024W119"/>
<reference evidence="2 3" key="1">
    <citation type="submission" date="2013-02" db="EMBL/GenBank/DDBJ databases">
        <title>The Genome Annotation of Plasmodium falciparum Tanzania (2000708).</title>
        <authorList>
            <consortium name="The Broad Institute Genome Sequencing Platform"/>
            <consortium name="The Broad Institute Genome Sequencing Center for Infectious Disease"/>
            <person name="Neafsey D."/>
            <person name="Hoffman S."/>
            <person name="Volkman S."/>
            <person name="Rosenthal P."/>
            <person name="Walker B."/>
            <person name="Young S.K."/>
            <person name="Zeng Q."/>
            <person name="Gargeya S."/>
            <person name="Fitzgerald M."/>
            <person name="Haas B."/>
            <person name="Abouelleil A."/>
            <person name="Allen A.W."/>
            <person name="Alvarado L."/>
            <person name="Arachchi H.M."/>
            <person name="Berlin A.M."/>
            <person name="Chapman S.B."/>
            <person name="Gainer-Dewar J."/>
            <person name="Goldberg J."/>
            <person name="Griggs A."/>
            <person name="Gujja S."/>
            <person name="Hansen M."/>
            <person name="Howarth C."/>
            <person name="Imamovic A."/>
            <person name="Ireland A."/>
            <person name="Larimer J."/>
            <person name="McCowan C."/>
            <person name="Murphy C."/>
            <person name="Pearson M."/>
            <person name="Poon T.W."/>
            <person name="Priest M."/>
            <person name="Roberts A."/>
            <person name="Saif S."/>
            <person name="Shea T."/>
            <person name="Sisk P."/>
            <person name="Sykes S."/>
            <person name="Wortman J."/>
            <person name="Nusbaum C."/>
            <person name="Birren B."/>
        </authorList>
    </citation>
    <scope>NUCLEOTIDE SEQUENCE [LARGE SCALE GENOMIC DNA]</scope>
    <source>
        <strain evidence="3">Tanzania (2000708)</strain>
    </source>
</reference>
<feature type="transmembrane region" description="Helical" evidence="1">
    <location>
        <begin position="27"/>
        <end position="48"/>
    </location>
</feature>
<reference evidence="2 3" key="2">
    <citation type="submission" date="2013-02" db="EMBL/GenBank/DDBJ databases">
        <title>The Genome Sequence of Plasmodium falciparum Tanzania (2000708).</title>
        <authorList>
            <consortium name="The Broad Institute Genome Sequencing Platform"/>
            <consortium name="The Broad Institute Genome Sequencing Center for Infectious Disease"/>
            <person name="Neafsey D."/>
            <person name="Cheeseman I."/>
            <person name="Volkman S."/>
            <person name="Adams J."/>
            <person name="Walker B."/>
            <person name="Young S.K."/>
            <person name="Zeng Q."/>
            <person name="Gargeya S."/>
            <person name="Fitzgerald M."/>
            <person name="Haas B."/>
            <person name="Abouelleil A."/>
            <person name="Alvarado L."/>
            <person name="Arachchi H.M."/>
            <person name="Berlin A.M."/>
            <person name="Chapman S.B."/>
            <person name="Dewar J."/>
            <person name="Goldberg J."/>
            <person name="Griggs A."/>
            <person name="Gujja S."/>
            <person name="Hansen M."/>
            <person name="Howarth C."/>
            <person name="Imamovic A."/>
            <person name="Larimer J."/>
            <person name="McCowan C."/>
            <person name="Murphy C."/>
            <person name="Neiman D."/>
            <person name="Pearson M."/>
            <person name="Priest M."/>
            <person name="Roberts A."/>
            <person name="Saif S."/>
            <person name="Shea T."/>
            <person name="Sisk P."/>
            <person name="Sykes S."/>
            <person name="Wortman J."/>
            <person name="Nusbaum C."/>
            <person name="Birren B."/>
        </authorList>
    </citation>
    <scope>NUCLEOTIDE SEQUENCE [LARGE SCALE GENOMIC DNA]</scope>
    <source>
        <strain evidence="3">Tanzania (2000708)</strain>
    </source>
</reference>
<organism evidence="2 3">
    <name type="scientific">Plasmodium falciparum Tanzania</name>
    <name type="common">2000708</name>
    <dbReference type="NCBI Taxonomy" id="1036725"/>
    <lineage>
        <taxon>Eukaryota</taxon>
        <taxon>Sar</taxon>
        <taxon>Alveolata</taxon>
        <taxon>Apicomplexa</taxon>
        <taxon>Aconoidasida</taxon>
        <taxon>Haemosporida</taxon>
        <taxon>Plasmodiidae</taxon>
        <taxon>Plasmodium</taxon>
        <taxon>Plasmodium (Laverania)</taxon>
    </lineage>
</organism>
<name>A0A024W119_PLAFA</name>
<evidence type="ECO:0000313" key="3">
    <source>
        <dbReference type="Proteomes" id="UP000030708"/>
    </source>
</evidence>
<gene>
    <name evidence="2" type="ORF">PFTANZ_05035</name>
</gene>
<keyword evidence="1" id="KW-0812">Transmembrane</keyword>
<sequence>MYYFKKEKKKKFIESTIFNNSVTQTWFLKHLILLSFHYGFILNFDIILKSIKSYSILKNWSFLLKLALASFTFYNIKTELYTQFYLSI</sequence>
<proteinExistence type="predicted"/>
<accession>A0A024W119</accession>
<protein>
    <submittedName>
        <fullName evidence="2">Uncharacterized protein</fullName>
    </submittedName>
</protein>
<keyword evidence="1" id="KW-1133">Transmembrane helix</keyword>
<dbReference type="EMBL" id="KI926530">
    <property type="protein sequence ID" value="ETW34258.1"/>
    <property type="molecule type" value="Genomic_DNA"/>
</dbReference>
<evidence type="ECO:0000256" key="1">
    <source>
        <dbReference type="SAM" id="Phobius"/>
    </source>
</evidence>
<keyword evidence="1" id="KW-0472">Membrane</keyword>